<dbReference type="EC" id="2.7.11.-" evidence="7"/>
<dbReference type="EMBL" id="SWKV01000005">
    <property type="protein sequence ID" value="KAF3046007.1"/>
    <property type="molecule type" value="Genomic_DNA"/>
</dbReference>
<keyword evidence="3 7" id="KW-0547">Nucleotide-binding</keyword>
<dbReference type="SUPFAM" id="SSF69012">
    <property type="entry name" value="alpha-ketoacid dehydrogenase kinase, N-terminal domain"/>
    <property type="match status" value="1"/>
</dbReference>
<evidence type="ECO:0000256" key="8">
    <source>
        <dbReference type="SAM" id="MobiDB-lite"/>
    </source>
</evidence>
<comment type="similarity">
    <text evidence="1 7">Belongs to the PDK/BCKDK protein kinase family.</text>
</comment>
<feature type="domain" description="Histidine kinase/HSP90-like ATPase" evidence="9">
    <location>
        <begin position="226"/>
        <end position="383"/>
    </location>
</feature>
<evidence type="ECO:0000256" key="1">
    <source>
        <dbReference type="ARBA" id="ARBA00006155"/>
    </source>
</evidence>
<dbReference type="AlphaFoldDB" id="A0A9P4WYW4"/>
<sequence>MSIWVQREARPISLRQLTFFGRTLTESRLVDSANYCRLELPTRLAHRLRDIQTLPYVVVANPHLAHVYESYLQAFERFRRVPEIRSLEDNDRYCKVLEETLREHATVIPRLAIGVLEVRNLMKPDETDKFMTTMLRARISRRVIAEQHLALSETFNSPWHFPNAQAPHDQEAVGEIFLRCNAKEIVESCGKTTQELIRRAYGDHVEIPEIKIYGHLDATFPYILSHLEYIIGELLRNSIQAVIEQRKSKDAKPPPIEVLICETSQHVIIRISDQGGGIPNDLLPYLWSFSKGPRREKRLQNLARVPKLLGTLQELQVGDKSASDLQQKYSTRSGDAEIHRGSLASLTSRAPDLRLGIGLPMSRLYAEYWAGSLEIHSLEGYGVDAFLQISKLGNKNERLTTLSDVLTPKVRRAPFNENVNPNHLDVIECWKGLSHTQAMELAMWYQFLHECLKREVREVLSKDIVKDLLGSSEAIEEVYFVARMLDCLRSKPQRIIDISFIDVIDSMIGMFHGQLSNESAPLASSWSHFSGGLSLFLHKFLGLQDCFYQSAEGPCLEVSFDFQFAGWVLTATGDVMWQPPNIRFLHVPTTRASGEVYRITPFVWKEVDSPIRSPSCEGYVDQVDYTITRSPAIFTWDSAKGCFNTLIHPFHDGKAHTIETVISAKVTTPFPNETVRFEKQSRWSMKLNIAPTHQPPNPRWSSDGAWLKHLSNTPTVGSDEGTVVNNKPEITSIPTSPHKRKVSRPEVIVAATASKRRRQDPMVEVDDELGDVALGNDHFMSKFAYEEFQIAEHERSNPPVGPGGLQVYQHCITPPYEIQCDSEFLSSSMSPVTSESTTSDNAAIPNREGLHQEDILHNYHEFADRKLFKDAGLVISPVSDDERKAYESIFMGDSDQWSPGTEGSSLNMDTLMSDK</sequence>
<protein>
    <recommendedName>
        <fullName evidence="7">Protein-serine/threonine kinase</fullName>
        <ecNumber evidence="7">2.7.11.-</ecNumber>
    </recommendedName>
</protein>
<dbReference type="InterPro" id="IPR036784">
    <property type="entry name" value="AK/P_DHK_N_sf"/>
</dbReference>
<feature type="compositionally biased region" description="Polar residues" evidence="8">
    <location>
        <begin position="723"/>
        <end position="735"/>
    </location>
</feature>
<evidence type="ECO:0000313" key="11">
    <source>
        <dbReference type="EMBL" id="KAF3046007.1"/>
    </source>
</evidence>
<evidence type="ECO:0000256" key="3">
    <source>
        <dbReference type="ARBA" id="ARBA00022741"/>
    </source>
</evidence>
<dbReference type="InterPro" id="IPR039028">
    <property type="entry name" value="BCKD/PDK"/>
</dbReference>
<dbReference type="Pfam" id="PF10436">
    <property type="entry name" value="BCDHK_Adom3"/>
    <property type="match status" value="1"/>
</dbReference>
<evidence type="ECO:0000313" key="12">
    <source>
        <dbReference type="Proteomes" id="UP000758155"/>
    </source>
</evidence>
<dbReference type="OrthoDB" id="407390at2759"/>
<evidence type="ECO:0000256" key="4">
    <source>
        <dbReference type="ARBA" id="ARBA00022777"/>
    </source>
</evidence>
<feature type="region of interest" description="Disordered" evidence="8">
    <location>
        <begin position="892"/>
        <end position="915"/>
    </location>
</feature>
<dbReference type="Proteomes" id="UP000758155">
    <property type="component" value="Unassembled WGS sequence"/>
</dbReference>
<feature type="compositionally biased region" description="Polar residues" evidence="8">
    <location>
        <begin position="895"/>
        <end position="915"/>
    </location>
</feature>
<accession>A0A9P4WYW4</accession>
<dbReference type="GO" id="GO:0004740">
    <property type="term" value="F:pyruvate dehydrogenase (acetyl-transferring) kinase activity"/>
    <property type="evidence" value="ECO:0007669"/>
    <property type="project" value="TreeGrafter"/>
</dbReference>
<keyword evidence="6 7" id="KW-0496">Mitochondrion</keyword>
<keyword evidence="4 7" id="KW-0418">Kinase</keyword>
<evidence type="ECO:0000256" key="2">
    <source>
        <dbReference type="ARBA" id="ARBA00022679"/>
    </source>
</evidence>
<evidence type="ECO:0000256" key="7">
    <source>
        <dbReference type="RuleBase" id="RU366032"/>
    </source>
</evidence>
<dbReference type="Gene3D" id="1.20.140.20">
    <property type="entry name" value="Alpha-ketoacid/pyruvate dehydrogenase kinase, N-terminal domain"/>
    <property type="match status" value="1"/>
</dbReference>
<dbReference type="InterPro" id="IPR018955">
    <property type="entry name" value="BCDHK/PDK_N"/>
</dbReference>
<reference evidence="11" key="1">
    <citation type="submission" date="2019-04" db="EMBL/GenBank/DDBJ databases">
        <title>Sequencing of skin fungus with MAO and IRED activity.</title>
        <authorList>
            <person name="Marsaioli A.J."/>
            <person name="Bonatto J.M.C."/>
            <person name="Reis Junior O."/>
        </authorList>
    </citation>
    <scope>NUCLEOTIDE SEQUENCE</scope>
    <source>
        <strain evidence="11">28M1</strain>
    </source>
</reference>
<proteinExistence type="inferred from homology"/>
<comment type="subcellular location">
    <subcellularLocation>
        <location evidence="7">Mitochondrion matrix</location>
    </subcellularLocation>
</comment>
<organism evidence="11 12">
    <name type="scientific">Didymella heteroderae</name>
    <dbReference type="NCBI Taxonomy" id="1769908"/>
    <lineage>
        <taxon>Eukaryota</taxon>
        <taxon>Fungi</taxon>
        <taxon>Dikarya</taxon>
        <taxon>Ascomycota</taxon>
        <taxon>Pezizomycotina</taxon>
        <taxon>Dothideomycetes</taxon>
        <taxon>Pleosporomycetidae</taxon>
        <taxon>Pleosporales</taxon>
        <taxon>Pleosporineae</taxon>
        <taxon>Didymellaceae</taxon>
        <taxon>Didymella</taxon>
    </lineage>
</organism>
<comment type="caution">
    <text evidence="11">The sequence shown here is derived from an EMBL/GenBank/DDBJ whole genome shotgun (WGS) entry which is preliminary data.</text>
</comment>
<keyword evidence="5 7" id="KW-0067">ATP-binding</keyword>
<dbReference type="GO" id="GO:0005524">
    <property type="term" value="F:ATP binding"/>
    <property type="evidence" value="ECO:0007669"/>
    <property type="project" value="UniProtKB-UniRule"/>
</dbReference>
<dbReference type="Pfam" id="PF02518">
    <property type="entry name" value="HATPase_c"/>
    <property type="match status" value="1"/>
</dbReference>
<name>A0A9P4WYW4_9PLEO</name>
<dbReference type="InterPro" id="IPR036890">
    <property type="entry name" value="HATPase_C_sf"/>
</dbReference>
<dbReference type="InterPro" id="IPR003594">
    <property type="entry name" value="HATPase_dom"/>
</dbReference>
<keyword evidence="2 7" id="KW-0808">Transferase</keyword>
<evidence type="ECO:0000259" key="10">
    <source>
        <dbReference type="Pfam" id="PF10436"/>
    </source>
</evidence>
<keyword evidence="12" id="KW-1185">Reference proteome</keyword>
<dbReference type="PANTHER" id="PTHR11947">
    <property type="entry name" value="PYRUVATE DEHYDROGENASE KINASE"/>
    <property type="match status" value="1"/>
</dbReference>
<dbReference type="GO" id="GO:0005759">
    <property type="term" value="C:mitochondrial matrix"/>
    <property type="evidence" value="ECO:0007669"/>
    <property type="project" value="UniProtKB-SubCell"/>
</dbReference>
<dbReference type="PANTHER" id="PTHR11947:SF25">
    <property type="entry name" value="[PYRUVATE DEHYDROGENASE (ACETYL-TRANSFERRING)] KINASE 2, MITOCHONDRIAL"/>
    <property type="match status" value="1"/>
</dbReference>
<gene>
    <name evidence="11" type="ORF">E8E12_010197</name>
</gene>
<dbReference type="SUPFAM" id="SSF55874">
    <property type="entry name" value="ATPase domain of HSP90 chaperone/DNA topoisomerase II/histidine kinase"/>
    <property type="match status" value="1"/>
</dbReference>
<evidence type="ECO:0000259" key="9">
    <source>
        <dbReference type="Pfam" id="PF02518"/>
    </source>
</evidence>
<evidence type="ECO:0000256" key="5">
    <source>
        <dbReference type="ARBA" id="ARBA00022840"/>
    </source>
</evidence>
<evidence type="ECO:0000256" key="6">
    <source>
        <dbReference type="ARBA" id="ARBA00023128"/>
    </source>
</evidence>
<feature type="region of interest" description="Disordered" evidence="8">
    <location>
        <begin position="717"/>
        <end position="743"/>
    </location>
</feature>
<dbReference type="Gene3D" id="3.30.565.10">
    <property type="entry name" value="Histidine kinase-like ATPase, C-terminal domain"/>
    <property type="match status" value="1"/>
</dbReference>
<dbReference type="GO" id="GO:0010906">
    <property type="term" value="P:regulation of glucose metabolic process"/>
    <property type="evidence" value="ECO:0007669"/>
    <property type="project" value="TreeGrafter"/>
</dbReference>
<feature type="domain" description="Branched-chain alpha-ketoacid dehydrogenase kinase/Pyruvate dehydrogenase kinase N-terminal" evidence="10">
    <location>
        <begin position="11"/>
        <end position="176"/>
    </location>
</feature>